<reference evidence="2 3" key="1">
    <citation type="submission" date="2017-08" db="EMBL/GenBank/DDBJ databases">
        <title>Salimicrobium alkalisoli sp. nov., isolated from saline alkaline soil.</title>
        <authorList>
            <person name="Zhang G."/>
            <person name="Xiong Q."/>
        </authorList>
    </citation>
    <scope>NUCLEOTIDE SEQUENCE [LARGE SCALE GENOMIC DNA]</scope>
    <source>
        <strain evidence="2 3">WN024</strain>
    </source>
</reference>
<accession>A0ABX4HVF3</accession>
<evidence type="ECO:0000313" key="2">
    <source>
        <dbReference type="EMBL" id="PBB06685.1"/>
    </source>
</evidence>
<gene>
    <name evidence="2" type="ORF">CKW00_01360</name>
</gene>
<dbReference type="RefSeq" id="WP_095821055.1">
    <property type="nucleotide sequence ID" value="NZ_NSGH01000002.1"/>
</dbReference>
<feature type="transmembrane region" description="Helical" evidence="1">
    <location>
        <begin position="37"/>
        <end position="56"/>
    </location>
</feature>
<feature type="transmembrane region" description="Helical" evidence="1">
    <location>
        <begin position="7"/>
        <end position="31"/>
    </location>
</feature>
<name>A0ABX4HVF3_9BACI</name>
<proteinExistence type="predicted"/>
<comment type="caution">
    <text evidence="2">The sequence shown here is derived from an EMBL/GenBank/DDBJ whole genome shotgun (WGS) entry which is preliminary data.</text>
</comment>
<organism evidence="2 3">
    <name type="scientific">Salimicrobium humidisoli</name>
    <dbReference type="NCBI Taxonomy" id="2029857"/>
    <lineage>
        <taxon>Bacteria</taxon>
        <taxon>Bacillati</taxon>
        <taxon>Bacillota</taxon>
        <taxon>Bacilli</taxon>
        <taxon>Bacillales</taxon>
        <taxon>Bacillaceae</taxon>
        <taxon>Salimicrobium</taxon>
    </lineage>
</organism>
<evidence type="ECO:0000313" key="3">
    <source>
        <dbReference type="Proteomes" id="UP000217561"/>
    </source>
</evidence>
<keyword evidence="1" id="KW-0812">Transmembrane</keyword>
<keyword evidence="1" id="KW-0472">Membrane</keyword>
<feature type="transmembrane region" description="Helical" evidence="1">
    <location>
        <begin position="63"/>
        <end position="81"/>
    </location>
</feature>
<keyword evidence="3" id="KW-1185">Reference proteome</keyword>
<protein>
    <submittedName>
        <fullName evidence="2">Uncharacterized protein</fullName>
    </submittedName>
</protein>
<dbReference type="Proteomes" id="UP000217561">
    <property type="component" value="Unassembled WGS sequence"/>
</dbReference>
<dbReference type="EMBL" id="NSGH01000002">
    <property type="protein sequence ID" value="PBB06685.1"/>
    <property type="molecule type" value="Genomic_DNA"/>
</dbReference>
<evidence type="ECO:0000256" key="1">
    <source>
        <dbReference type="SAM" id="Phobius"/>
    </source>
</evidence>
<sequence>MAKKHIHILNIILGALFIGFTLFLAWAVLAFAPEENVGVVMIPIAVIAVWVTVYVIQVKYNTFKCVMVTLPIELVIFYLIITQTSSIVT</sequence>
<keyword evidence="1" id="KW-1133">Transmembrane helix</keyword>